<dbReference type="Gene3D" id="3.90.1200.10">
    <property type="match status" value="1"/>
</dbReference>
<name>A0ABT8ZXA3_9SPHN</name>
<dbReference type="InterPro" id="IPR002575">
    <property type="entry name" value="Aminoglycoside_PTrfase"/>
</dbReference>
<dbReference type="Pfam" id="PF01636">
    <property type="entry name" value="APH"/>
    <property type="match status" value="1"/>
</dbReference>
<organism evidence="2 3">
    <name type="scientific">Sphingomonas immobilis</name>
    <dbReference type="NCBI Taxonomy" id="3063997"/>
    <lineage>
        <taxon>Bacteria</taxon>
        <taxon>Pseudomonadati</taxon>
        <taxon>Pseudomonadota</taxon>
        <taxon>Alphaproteobacteria</taxon>
        <taxon>Sphingomonadales</taxon>
        <taxon>Sphingomonadaceae</taxon>
        <taxon>Sphingomonas</taxon>
    </lineage>
</organism>
<dbReference type="RefSeq" id="WP_304560641.1">
    <property type="nucleotide sequence ID" value="NZ_JAUQSZ010000004.1"/>
</dbReference>
<evidence type="ECO:0000313" key="2">
    <source>
        <dbReference type="EMBL" id="MDO7842173.1"/>
    </source>
</evidence>
<keyword evidence="3" id="KW-1185">Reference proteome</keyword>
<evidence type="ECO:0000313" key="3">
    <source>
        <dbReference type="Proteomes" id="UP001176468"/>
    </source>
</evidence>
<dbReference type="Proteomes" id="UP001176468">
    <property type="component" value="Unassembled WGS sequence"/>
</dbReference>
<proteinExistence type="predicted"/>
<reference evidence="2" key="1">
    <citation type="submission" date="2023-07" db="EMBL/GenBank/DDBJ databases">
        <authorList>
            <person name="Kim M.K."/>
        </authorList>
    </citation>
    <scope>NUCLEOTIDE SEQUENCE</scope>
    <source>
        <strain evidence="2">CA1-15</strain>
    </source>
</reference>
<protein>
    <submittedName>
        <fullName evidence="2">Phosphotransferase</fullName>
    </submittedName>
</protein>
<feature type="domain" description="Aminoglycoside phosphotransferase" evidence="1">
    <location>
        <begin position="19"/>
        <end position="116"/>
    </location>
</feature>
<accession>A0ABT8ZXA3</accession>
<gene>
    <name evidence="2" type="ORF">Q5H94_07535</name>
</gene>
<dbReference type="InterPro" id="IPR011009">
    <property type="entry name" value="Kinase-like_dom_sf"/>
</dbReference>
<dbReference type="SUPFAM" id="SSF56112">
    <property type="entry name" value="Protein kinase-like (PK-like)"/>
    <property type="match status" value="1"/>
</dbReference>
<dbReference type="EMBL" id="JAUQSZ010000004">
    <property type="protein sequence ID" value="MDO7842173.1"/>
    <property type="molecule type" value="Genomic_DNA"/>
</dbReference>
<sequence length="181" mass="20109">MDASLPLTISGDIAVNPFKRDLVASLDTDVPALHALYGALQRHQATLPQTILQGDGHIGNAYLLPDGTAGLLDWQLTARGAWAHDVNYLILTALDVETRRAEERALLGHYLERLREYGVVAPPSAEEAWLDYRRAILWSFYVGWLTTPIANYGEALNRANLTRTGTAVRDHDTLHLVRELT</sequence>
<evidence type="ECO:0000259" key="1">
    <source>
        <dbReference type="Pfam" id="PF01636"/>
    </source>
</evidence>
<comment type="caution">
    <text evidence="2">The sequence shown here is derived from an EMBL/GenBank/DDBJ whole genome shotgun (WGS) entry which is preliminary data.</text>
</comment>